<dbReference type="PANTHER" id="PTHR21419:SF30">
    <property type="entry name" value="IG-LIKE DOMAIN-CONTAINING PROTEIN"/>
    <property type="match status" value="1"/>
</dbReference>
<evidence type="ECO:0000256" key="6">
    <source>
        <dbReference type="SAM" id="Phobius"/>
    </source>
</evidence>
<name>A0AAE0WBQ1_9BIVA</name>
<keyword evidence="2 6" id="KW-0812">Transmembrane</keyword>
<dbReference type="InterPro" id="IPR015943">
    <property type="entry name" value="WD40/YVTN_repeat-like_dom_sf"/>
</dbReference>
<feature type="compositionally biased region" description="Basic and acidic residues" evidence="5">
    <location>
        <begin position="11"/>
        <end position="21"/>
    </location>
</feature>
<reference evidence="8" key="3">
    <citation type="submission" date="2023-05" db="EMBL/GenBank/DDBJ databases">
        <authorList>
            <person name="Smith C.H."/>
        </authorList>
    </citation>
    <scope>NUCLEOTIDE SEQUENCE</scope>
    <source>
        <strain evidence="8">CHS0354</strain>
        <tissue evidence="8">Mantle</tissue>
    </source>
</reference>
<evidence type="ECO:0000256" key="3">
    <source>
        <dbReference type="ARBA" id="ARBA00022989"/>
    </source>
</evidence>
<feature type="region of interest" description="Disordered" evidence="5">
    <location>
        <begin position="1"/>
        <end position="21"/>
    </location>
</feature>
<feature type="transmembrane region" description="Helical" evidence="6">
    <location>
        <begin position="58"/>
        <end position="78"/>
    </location>
</feature>
<organism evidence="8 9">
    <name type="scientific">Potamilus streckersoni</name>
    <dbReference type="NCBI Taxonomy" id="2493646"/>
    <lineage>
        <taxon>Eukaryota</taxon>
        <taxon>Metazoa</taxon>
        <taxon>Spiralia</taxon>
        <taxon>Lophotrochozoa</taxon>
        <taxon>Mollusca</taxon>
        <taxon>Bivalvia</taxon>
        <taxon>Autobranchia</taxon>
        <taxon>Heteroconchia</taxon>
        <taxon>Palaeoheterodonta</taxon>
        <taxon>Unionida</taxon>
        <taxon>Unionoidea</taxon>
        <taxon>Unionidae</taxon>
        <taxon>Ambleminae</taxon>
        <taxon>Lampsilini</taxon>
        <taxon>Potamilus</taxon>
    </lineage>
</organism>
<dbReference type="SUPFAM" id="SSF69318">
    <property type="entry name" value="Integrin alpha N-terminal domain"/>
    <property type="match status" value="1"/>
</dbReference>
<evidence type="ECO:0000313" key="9">
    <source>
        <dbReference type="Proteomes" id="UP001195483"/>
    </source>
</evidence>
<dbReference type="AlphaFoldDB" id="A0AAE0WBQ1"/>
<feature type="domain" description="FAM234A/B beta-propeller" evidence="7">
    <location>
        <begin position="174"/>
        <end position="528"/>
    </location>
</feature>
<evidence type="ECO:0000259" key="7">
    <source>
        <dbReference type="Pfam" id="PF23727"/>
    </source>
</evidence>
<dbReference type="GO" id="GO:0016020">
    <property type="term" value="C:membrane"/>
    <property type="evidence" value="ECO:0007669"/>
    <property type="project" value="UniProtKB-SubCell"/>
</dbReference>
<dbReference type="InterPro" id="IPR045232">
    <property type="entry name" value="FAM234"/>
</dbReference>
<accession>A0AAE0WBQ1</accession>
<evidence type="ECO:0000313" key="8">
    <source>
        <dbReference type="EMBL" id="KAK3607560.1"/>
    </source>
</evidence>
<comment type="subcellular location">
    <subcellularLocation>
        <location evidence="1">Membrane</location>
        <topology evidence="1">Single-pass membrane protein</topology>
    </subcellularLocation>
</comment>
<gene>
    <name evidence="8" type="ORF">CHS0354_011095</name>
</gene>
<evidence type="ECO:0000256" key="1">
    <source>
        <dbReference type="ARBA" id="ARBA00004167"/>
    </source>
</evidence>
<comment type="caution">
    <text evidence="8">The sequence shown here is derived from an EMBL/GenBank/DDBJ whole genome shotgun (WGS) entry which is preliminary data.</text>
</comment>
<dbReference type="Pfam" id="PF23727">
    <property type="entry name" value="Beta-prop_FAM234A_B"/>
    <property type="match status" value="1"/>
</dbReference>
<reference evidence="8" key="1">
    <citation type="journal article" date="2021" name="Genome Biol. Evol.">
        <title>A High-Quality Reference Genome for a Parasitic Bivalve with Doubly Uniparental Inheritance (Bivalvia: Unionida).</title>
        <authorList>
            <person name="Smith C.H."/>
        </authorList>
    </citation>
    <scope>NUCLEOTIDE SEQUENCE</scope>
    <source>
        <strain evidence="8">CHS0354</strain>
    </source>
</reference>
<dbReference type="InterPro" id="IPR055409">
    <property type="entry name" value="Beta-prop_FAM234A_B"/>
</dbReference>
<evidence type="ECO:0000256" key="5">
    <source>
        <dbReference type="SAM" id="MobiDB-lite"/>
    </source>
</evidence>
<keyword evidence="9" id="KW-1185">Reference proteome</keyword>
<dbReference type="InterPro" id="IPR028994">
    <property type="entry name" value="Integrin_alpha_N"/>
</dbReference>
<protein>
    <recommendedName>
        <fullName evidence="7">FAM234A/B beta-propeller domain-containing protein</fullName>
    </recommendedName>
</protein>
<dbReference type="Gene3D" id="2.130.10.10">
    <property type="entry name" value="YVTN repeat-like/Quinoprotein amine dehydrogenase"/>
    <property type="match status" value="1"/>
</dbReference>
<proteinExistence type="predicted"/>
<keyword evidence="4 6" id="KW-0472">Membrane</keyword>
<keyword evidence="3 6" id="KW-1133">Transmembrane helix</keyword>
<evidence type="ECO:0000256" key="2">
    <source>
        <dbReference type="ARBA" id="ARBA00022692"/>
    </source>
</evidence>
<dbReference type="Proteomes" id="UP001195483">
    <property type="component" value="Unassembled WGS sequence"/>
</dbReference>
<sequence>MSTDDESSQEENLKQPNDHELIPIHVQTQLNGCGSESKTRQHKPHKFALQQERTCQSLSIFCLAVAICLLTFVIVILIRTNLSDAPGSKQFTLPVVEQSWKANKKLITTAMVLNPEKQTDNWEVRLPQQSTEANVRLVDVDGDGLLDIIVATTLVFENSTVKIKGKQVPKEYIKNDCHNEDWLGTEHPCMNLLIAYRGYDGKQLWVTPCKSKMFVTNCEEFDVNKDGKKDCIGAGRHASLTAFDPYKGAILWEREIGEFLRTDWNTYQPRALPDWDEDGVPEILVVNGGAPIIPANVHNRTAGRLIVFSGATGRRLGQRYLEIPHSKESYMSPVIYKSRTGSSFILFGSGGETVPGDLLGISVPDFCNYIMGFKASVCPQSDEDFIWKTKVRDKYGIFILFSDPRKGVMVPPVIVDVNRDGIDDIVVSSYGGFVMLLDGVNLTTMWTTEFNDMESYSTPAPGFFDDDDYIDFMMHHNVGAWPYYTYSYTTILSGKDGSKLWSLRSNMFETTSDFTIRTKQDYRDIFVFRIKGRDSSIMFNADGEIIWREDISQTRETRKKRHTQDNKEHAITLPTKLTRKEKLKTLKAKYEKKIVNCEMDLTGISPEVFMIDRTALHFGIRIKVDVFEKVRYNTTNEEERCMVLQTNEFWTGAIADVDGDGTLDYLSIVPLEGIKFSSDYVDTSTEYVTKISKVNIFPNFSIMDKIHLNAATSVTSNNEEKGIEEIEVLLPDQQQWTQYLGYKSDSHYYND</sequence>
<reference evidence="8" key="2">
    <citation type="journal article" date="2021" name="Genome Biol. Evol.">
        <title>Developing a high-quality reference genome for a parasitic bivalve with doubly uniparental inheritance (Bivalvia: Unionida).</title>
        <authorList>
            <person name="Smith C.H."/>
        </authorList>
    </citation>
    <scope>NUCLEOTIDE SEQUENCE</scope>
    <source>
        <strain evidence="8">CHS0354</strain>
        <tissue evidence="8">Mantle</tissue>
    </source>
</reference>
<dbReference type="EMBL" id="JAEAOA010000687">
    <property type="protein sequence ID" value="KAK3607560.1"/>
    <property type="molecule type" value="Genomic_DNA"/>
</dbReference>
<dbReference type="PANTHER" id="PTHR21419">
    <property type="match status" value="1"/>
</dbReference>
<evidence type="ECO:0000256" key="4">
    <source>
        <dbReference type="ARBA" id="ARBA00023136"/>
    </source>
</evidence>